<keyword evidence="3" id="KW-1185">Reference proteome</keyword>
<dbReference type="Proteomes" id="UP001597263">
    <property type="component" value="Unassembled WGS sequence"/>
</dbReference>
<dbReference type="Gene3D" id="1.10.530.10">
    <property type="match status" value="1"/>
</dbReference>
<dbReference type="InterPro" id="IPR023346">
    <property type="entry name" value="Lysozyme-like_dom_sf"/>
</dbReference>
<dbReference type="SUPFAM" id="SSF53955">
    <property type="entry name" value="Lysozyme-like"/>
    <property type="match status" value="1"/>
</dbReference>
<reference evidence="3" key="1">
    <citation type="journal article" date="2019" name="Int. J. Syst. Evol. Microbiol.">
        <title>The Global Catalogue of Microorganisms (GCM) 10K type strain sequencing project: providing services to taxonomists for standard genome sequencing and annotation.</title>
        <authorList>
            <consortium name="The Broad Institute Genomics Platform"/>
            <consortium name="The Broad Institute Genome Sequencing Center for Infectious Disease"/>
            <person name="Wu L."/>
            <person name="Ma J."/>
        </authorList>
    </citation>
    <scope>NUCLEOTIDE SEQUENCE [LARGE SCALE GENOMIC DNA]</scope>
    <source>
        <strain evidence="3">CCUG 49584</strain>
    </source>
</reference>
<dbReference type="EMBL" id="JBHTMA010000038">
    <property type="protein sequence ID" value="MFD1227850.1"/>
    <property type="molecule type" value="Genomic_DNA"/>
</dbReference>
<comment type="caution">
    <text evidence="2">The sequence shown here is derived from an EMBL/GenBank/DDBJ whole genome shotgun (WGS) entry which is preliminary data.</text>
</comment>
<dbReference type="RefSeq" id="WP_289388701.1">
    <property type="nucleotide sequence ID" value="NZ_JAUCBM010000016.1"/>
</dbReference>
<evidence type="ECO:0000313" key="2">
    <source>
        <dbReference type="EMBL" id="MFD1227850.1"/>
    </source>
</evidence>
<gene>
    <name evidence="2" type="ORF">ACFQ35_11935</name>
</gene>
<evidence type="ECO:0000313" key="3">
    <source>
        <dbReference type="Proteomes" id="UP001597263"/>
    </source>
</evidence>
<sequence length="207" mass="23395">MFNADIRDMFLKAGREHDLDPAALAAIAQTESGGIVTTRINGHDEPLIRFEGHYFDKRLSPADQAKARALKLSSPKAGAIRNPATQAARWQLLQQAAQINRDAAYESTSWGVGQVMGAHWHWLGYPSVIEMAETVRQSVQQQIELMCRFLTYSHLRDALNNHDWQKIAYNYNGPLYAKNQYDRKLAQAYALYQPLFPPSRPLTPLTA</sequence>
<dbReference type="Pfam" id="PF11860">
    <property type="entry name" value="Muramidase"/>
    <property type="match status" value="1"/>
</dbReference>
<accession>A0ABW3V7R9</accession>
<name>A0ABW3V7R9_9HYPH</name>
<evidence type="ECO:0000259" key="1">
    <source>
        <dbReference type="Pfam" id="PF11860"/>
    </source>
</evidence>
<protein>
    <submittedName>
        <fullName evidence="2">N-acetylmuramidase family protein</fullName>
    </submittedName>
</protein>
<dbReference type="InterPro" id="IPR024408">
    <property type="entry name" value="Muramidase"/>
</dbReference>
<proteinExistence type="predicted"/>
<organism evidence="2 3">
    <name type="scientific">Pseudochrobactrum kiredjianiae</name>
    <dbReference type="NCBI Taxonomy" id="386305"/>
    <lineage>
        <taxon>Bacteria</taxon>
        <taxon>Pseudomonadati</taxon>
        <taxon>Pseudomonadota</taxon>
        <taxon>Alphaproteobacteria</taxon>
        <taxon>Hyphomicrobiales</taxon>
        <taxon>Brucellaceae</taxon>
        <taxon>Pseudochrobactrum</taxon>
    </lineage>
</organism>
<feature type="domain" description="N-acetylmuramidase" evidence="1">
    <location>
        <begin position="20"/>
        <end position="192"/>
    </location>
</feature>